<reference evidence="5" key="1">
    <citation type="submission" date="2025-08" db="UniProtKB">
        <authorList>
            <consortium name="RefSeq"/>
        </authorList>
    </citation>
    <scope>IDENTIFICATION</scope>
    <source>
        <tissue evidence="5">Whole body</tissue>
    </source>
</reference>
<dbReference type="Proteomes" id="UP000694925">
    <property type="component" value="Unplaced"/>
</dbReference>
<dbReference type="Pfam" id="PF01030">
    <property type="entry name" value="Recep_L_domain"/>
    <property type="match status" value="1"/>
</dbReference>
<feature type="region of interest" description="Disordered" evidence="1">
    <location>
        <begin position="88"/>
        <end position="116"/>
    </location>
</feature>
<gene>
    <name evidence="5" type="primary">LOC108627536</name>
</gene>
<dbReference type="InterPro" id="IPR036941">
    <property type="entry name" value="Rcpt_L-dom_sf"/>
</dbReference>
<protein>
    <submittedName>
        <fullName evidence="5">Insulin-like receptor</fullName>
    </submittedName>
</protein>
<dbReference type="KEGG" id="ccal:108627536"/>
<feature type="non-terminal residue" evidence="5">
    <location>
        <position position="277"/>
    </location>
</feature>
<keyword evidence="4" id="KW-1185">Reference proteome</keyword>
<dbReference type="Gene3D" id="3.80.20.20">
    <property type="entry name" value="Receptor L-domain"/>
    <property type="match status" value="1"/>
</dbReference>
<organism evidence="4 5">
    <name type="scientific">Ceratina calcarata</name>
    <dbReference type="NCBI Taxonomy" id="156304"/>
    <lineage>
        <taxon>Eukaryota</taxon>
        <taxon>Metazoa</taxon>
        <taxon>Ecdysozoa</taxon>
        <taxon>Arthropoda</taxon>
        <taxon>Hexapoda</taxon>
        <taxon>Insecta</taxon>
        <taxon>Pterygota</taxon>
        <taxon>Neoptera</taxon>
        <taxon>Endopterygota</taxon>
        <taxon>Hymenoptera</taxon>
        <taxon>Apocrita</taxon>
        <taxon>Aculeata</taxon>
        <taxon>Apoidea</taxon>
        <taxon>Anthophila</taxon>
        <taxon>Apidae</taxon>
        <taxon>Ceratina</taxon>
        <taxon>Zadontomerus</taxon>
    </lineage>
</organism>
<evidence type="ECO:0000256" key="2">
    <source>
        <dbReference type="SAM" id="SignalP"/>
    </source>
</evidence>
<feature type="signal peptide" evidence="2">
    <location>
        <begin position="1"/>
        <end position="21"/>
    </location>
</feature>
<evidence type="ECO:0000259" key="3">
    <source>
        <dbReference type="Pfam" id="PF01030"/>
    </source>
</evidence>
<sequence>MRIAQLLLIAFLCAAESLASCQDDGIWFRTNPTDDNEHAFKTADYVDRNVQEATAHGRFERDLDGLVEPLYGQHVPYRGSRAIDVSRSTEANTKLTQQPGTQSNLPKPSTKPSTTYRPIRRKNVTIGDGICQSIDIRNSAAAFEIMKDCQVIEGFLQIVLIENNSEKDFKQISYPKLREITGYFLLYRVNGLKTLSNLFPNLEVIRGNILLTDYAFMVYEMQNLQEIGLKKLTEISRGSVRIEKNPTLCYTNTVEWNKIVSAGENVIKDNGQEASCP</sequence>
<dbReference type="RefSeq" id="XP_017884310.1">
    <property type="nucleotide sequence ID" value="XM_018028821.2"/>
</dbReference>
<name>A0AAJ7NA15_9HYME</name>
<dbReference type="InterPro" id="IPR000494">
    <property type="entry name" value="Rcpt_L-dom"/>
</dbReference>
<feature type="chain" id="PRO_5042594497" evidence="2">
    <location>
        <begin position="22"/>
        <end position="277"/>
    </location>
</feature>
<dbReference type="SUPFAM" id="SSF52058">
    <property type="entry name" value="L domain-like"/>
    <property type="match status" value="1"/>
</dbReference>
<evidence type="ECO:0000313" key="4">
    <source>
        <dbReference type="Proteomes" id="UP000694925"/>
    </source>
</evidence>
<evidence type="ECO:0000313" key="5">
    <source>
        <dbReference type="RefSeq" id="XP_017884310.1"/>
    </source>
</evidence>
<proteinExistence type="predicted"/>
<evidence type="ECO:0000256" key="1">
    <source>
        <dbReference type="SAM" id="MobiDB-lite"/>
    </source>
</evidence>
<feature type="domain" description="Receptor L-domain" evidence="3">
    <location>
        <begin position="148"/>
        <end position="259"/>
    </location>
</feature>
<dbReference type="GeneID" id="108627536"/>
<keyword evidence="2" id="KW-0732">Signal</keyword>
<accession>A0AAJ7NA15</accession>
<dbReference type="AlphaFoldDB" id="A0AAJ7NA15"/>